<dbReference type="AlphaFoldDB" id="A0A2P6PGU7"/>
<dbReference type="Pfam" id="PF13812">
    <property type="entry name" value="PPR_3"/>
    <property type="match status" value="1"/>
</dbReference>
<dbReference type="PANTHER" id="PTHR47941">
    <property type="entry name" value="PENTATRICOPEPTIDE REPEAT-CONTAINING PROTEIN 3, MITOCHONDRIAL"/>
    <property type="match status" value="1"/>
</dbReference>
<dbReference type="PROSITE" id="PS51375">
    <property type="entry name" value="PPR"/>
    <property type="match status" value="3"/>
</dbReference>
<comment type="caution">
    <text evidence="4">The sequence shown here is derived from an EMBL/GenBank/DDBJ whole genome shotgun (WGS) entry which is preliminary data.</text>
</comment>
<keyword evidence="2" id="KW-0677">Repeat</keyword>
<dbReference type="Proteomes" id="UP000238479">
    <property type="component" value="Chromosome 7"/>
</dbReference>
<name>A0A2P6PGU7_ROSCH</name>
<dbReference type="EMBL" id="PDCK01000045">
    <property type="protein sequence ID" value="PRQ21154.1"/>
    <property type="molecule type" value="Genomic_DNA"/>
</dbReference>
<dbReference type="OrthoDB" id="185373at2759"/>
<dbReference type="Gene3D" id="1.25.40.10">
    <property type="entry name" value="Tetratricopeptide repeat domain"/>
    <property type="match status" value="3"/>
</dbReference>
<dbReference type="NCBIfam" id="TIGR00756">
    <property type="entry name" value="PPR"/>
    <property type="match status" value="2"/>
</dbReference>
<dbReference type="InterPro" id="IPR002885">
    <property type="entry name" value="PPR_rpt"/>
</dbReference>
<dbReference type="STRING" id="74649.A0A2P6PGU7"/>
<gene>
    <name evidence="4" type="ORF">RchiOBHm_Chr7g0236051</name>
</gene>
<evidence type="ECO:0000313" key="5">
    <source>
        <dbReference type="Proteomes" id="UP000238479"/>
    </source>
</evidence>
<dbReference type="InterPro" id="IPR011990">
    <property type="entry name" value="TPR-like_helical_dom_sf"/>
</dbReference>
<feature type="repeat" description="PPR" evidence="3">
    <location>
        <begin position="88"/>
        <end position="122"/>
    </location>
</feature>
<comment type="similarity">
    <text evidence="1">Belongs to the PPR family. P subfamily.</text>
</comment>
<dbReference type="Pfam" id="PF13041">
    <property type="entry name" value="PPR_2"/>
    <property type="match status" value="2"/>
</dbReference>
<evidence type="ECO:0000256" key="2">
    <source>
        <dbReference type="ARBA" id="ARBA00022737"/>
    </source>
</evidence>
<dbReference type="Gramene" id="PRQ21154">
    <property type="protein sequence ID" value="PRQ21154"/>
    <property type="gene ID" value="RchiOBHm_Chr7g0236051"/>
</dbReference>
<evidence type="ECO:0000256" key="3">
    <source>
        <dbReference type="PROSITE-ProRule" id="PRU00708"/>
    </source>
</evidence>
<keyword evidence="5" id="KW-1185">Reference proteome</keyword>
<reference evidence="4 5" key="1">
    <citation type="journal article" date="2018" name="Nat. Genet.">
        <title>The Rosa genome provides new insights in the design of modern roses.</title>
        <authorList>
            <person name="Bendahmane M."/>
        </authorList>
    </citation>
    <scope>NUCLEOTIDE SEQUENCE [LARGE SCALE GENOMIC DNA]</scope>
    <source>
        <strain evidence="5">cv. Old Blush</strain>
    </source>
</reference>
<organism evidence="4 5">
    <name type="scientific">Rosa chinensis</name>
    <name type="common">China rose</name>
    <dbReference type="NCBI Taxonomy" id="74649"/>
    <lineage>
        <taxon>Eukaryota</taxon>
        <taxon>Viridiplantae</taxon>
        <taxon>Streptophyta</taxon>
        <taxon>Embryophyta</taxon>
        <taxon>Tracheophyta</taxon>
        <taxon>Spermatophyta</taxon>
        <taxon>Magnoliopsida</taxon>
        <taxon>eudicotyledons</taxon>
        <taxon>Gunneridae</taxon>
        <taxon>Pentapetalae</taxon>
        <taxon>rosids</taxon>
        <taxon>fabids</taxon>
        <taxon>Rosales</taxon>
        <taxon>Rosaceae</taxon>
        <taxon>Rosoideae</taxon>
        <taxon>Rosoideae incertae sedis</taxon>
        <taxon>Rosa</taxon>
    </lineage>
</organism>
<evidence type="ECO:0000313" key="4">
    <source>
        <dbReference type="EMBL" id="PRQ21154.1"/>
    </source>
</evidence>
<feature type="repeat" description="PPR" evidence="3">
    <location>
        <begin position="351"/>
        <end position="388"/>
    </location>
</feature>
<protein>
    <submittedName>
        <fullName evidence="4">Putative pentatricopeptide</fullName>
    </submittedName>
</protein>
<proteinExistence type="inferred from homology"/>
<feature type="repeat" description="PPR" evidence="3">
    <location>
        <begin position="315"/>
        <end position="350"/>
    </location>
</feature>
<evidence type="ECO:0000256" key="1">
    <source>
        <dbReference type="ARBA" id="ARBA00007626"/>
    </source>
</evidence>
<accession>A0A2P6PGU7</accession>
<sequence>MAETEVKSNSCADDLEKHVMKVFKEATKDCEDKEVKEIFDMIRNYDDLNKYAISVFNSMANDKFIEVARELFKPRSESESESAAVLPDVAIYTVVIWACISAGKIMAAHKVYHHMIANGVAPTSCTYIILINTLATNSSSDINFVGYAKKYFLEMLDKGMMPISSSYMAVFKAIARQEPVEKAREFLEQIQTKGFSPKLDVPHFEVAYMEEAMNALKMSDVLINATTDKKLQKLYREWSTTRKPLRDEFLKMYKALKADDNDDQAMELYRRAWDTNIIPEVVLHTGVIEDCLKAGNTECALKAYRTMLATGVAPNSYTYTVLIKGLTADPHFIEDAKKCLLEMMDKGLRPNAATYTAVIEGFARQEDKEAEEEGKQLVEVMMGKGLEPNVKAMMEVLKGRPKGVIRRVISIVLSKLKG</sequence>